<organism evidence="10 11">
    <name type="scientific">Zopfia rhizophila CBS 207.26</name>
    <dbReference type="NCBI Taxonomy" id="1314779"/>
    <lineage>
        <taxon>Eukaryota</taxon>
        <taxon>Fungi</taxon>
        <taxon>Dikarya</taxon>
        <taxon>Ascomycota</taxon>
        <taxon>Pezizomycotina</taxon>
        <taxon>Dothideomycetes</taxon>
        <taxon>Dothideomycetes incertae sedis</taxon>
        <taxon>Zopfiaceae</taxon>
        <taxon>Zopfia</taxon>
    </lineage>
</organism>
<dbReference type="PROSITE" id="PS50850">
    <property type="entry name" value="MFS"/>
    <property type="match status" value="1"/>
</dbReference>
<dbReference type="PANTHER" id="PTHR48022">
    <property type="entry name" value="PLASTIDIC GLUCOSE TRANSPORTER 4"/>
    <property type="match status" value="1"/>
</dbReference>
<dbReference type="InterPro" id="IPR003663">
    <property type="entry name" value="Sugar/inositol_transpt"/>
</dbReference>
<feature type="transmembrane region" description="Helical" evidence="8">
    <location>
        <begin position="125"/>
        <end position="146"/>
    </location>
</feature>
<dbReference type="PRINTS" id="PR00171">
    <property type="entry name" value="SUGRTRNSPORT"/>
</dbReference>
<feature type="transmembrane region" description="Helical" evidence="8">
    <location>
        <begin position="28"/>
        <end position="52"/>
    </location>
</feature>
<gene>
    <name evidence="10" type="ORF">K469DRAFT_647324</name>
</gene>
<evidence type="ECO:0000256" key="7">
    <source>
        <dbReference type="RuleBase" id="RU003346"/>
    </source>
</evidence>
<feature type="transmembrane region" description="Helical" evidence="8">
    <location>
        <begin position="376"/>
        <end position="400"/>
    </location>
</feature>
<feature type="transmembrane region" description="Helical" evidence="8">
    <location>
        <begin position="193"/>
        <end position="210"/>
    </location>
</feature>
<feature type="transmembrane region" description="Helical" evidence="8">
    <location>
        <begin position="98"/>
        <end position="119"/>
    </location>
</feature>
<dbReference type="InterPro" id="IPR005829">
    <property type="entry name" value="Sugar_transporter_CS"/>
</dbReference>
<evidence type="ECO:0000313" key="10">
    <source>
        <dbReference type="EMBL" id="KAF2175256.1"/>
    </source>
</evidence>
<keyword evidence="5 8" id="KW-1133">Transmembrane helix</keyword>
<evidence type="ECO:0000256" key="5">
    <source>
        <dbReference type="ARBA" id="ARBA00022989"/>
    </source>
</evidence>
<feature type="transmembrane region" description="Helical" evidence="8">
    <location>
        <begin position="420"/>
        <end position="438"/>
    </location>
</feature>
<evidence type="ECO:0000256" key="3">
    <source>
        <dbReference type="ARBA" id="ARBA00022448"/>
    </source>
</evidence>
<feature type="transmembrane region" description="Helical" evidence="8">
    <location>
        <begin position="158"/>
        <end position="181"/>
    </location>
</feature>
<evidence type="ECO:0000313" key="11">
    <source>
        <dbReference type="Proteomes" id="UP000800200"/>
    </source>
</evidence>
<evidence type="ECO:0000259" key="9">
    <source>
        <dbReference type="PROSITE" id="PS50850"/>
    </source>
</evidence>
<dbReference type="AlphaFoldDB" id="A0A6A6DC86"/>
<sequence>MAETTDIWETITASAKHIFRRILHPRRYFLAALCISMGGFLNGYDTGSIGAITEMPSFRSTIAILTPTMRGFTVSFLLLAGTIPSLFAGLLADRFGHLGIVFAGAVFFTAGAALEAGSVNLAMLLVGRGMVGVGEGLYLGNLNVYICEIAPSARRGMLVAMPQLFVTAGTCAGYFTCYGTIKMSGDIEWRLPFIIQVVGGALLAMTCCLLPQSPRWLIVQNQRQAAICNMERLDFAQDEIEHNFLDPTAPVDTLSQAQFSWGAIADIFRKKYRFRTMLALFILGMVQFCGIDGVLYYAPTLFAQAGLSAETASFVASGVSGLLMFGISVPAFLLADRWGRRKIVAFGGIILASCMLVIGSLYASHSVLRNSGVGRWIVIVLIFVFALSYVSTWGIVGKIYASEIQPAQNRATANALAQSLNFFTNFLTAFITPIFFASSPSGPYFLFAGLTTLTLTVLWVYMPETKGRSLESIQEVFHPPVQDFIGNVLSKRSLRHRLLRSDASDGAVHNPRQNITTIEMS</sequence>
<feature type="transmembrane region" description="Helical" evidence="8">
    <location>
        <begin position="72"/>
        <end position="91"/>
    </location>
</feature>
<feature type="domain" description="Major facilitator superfamily (MFS) profile" evidence="9">
    <location>
        <begin position="31"/>
        <end position="466"/>
    </location>
</feature>
<comment type="subcellular location">
    <subcellularLocation>
        <location evidence="1">Membrane</location>
        <topology evidence="1">Multi-pass membrane protein</topology>
    </subcellularLocation>
</comment>
<keyword evidence="6 8" id="KW-0472">Membrane</keyword>
<dbReference type="InterPro" id="IPR036259">
    <property type="entry name" value="MFS_trans_sf"/>
</dbReference>
<keyword evidence="3 7" id="KW-0813">Transport</keyword>
<evidence type="ECO:0000256" key="8">
    <source>
        <dbReference type="SAM" id="Phobius"/>
    </source>
</evidence>
<evidence type="ECO:0000256" key="4">
    <source>
        <dbReference type="ARBA" id="ARBA00022692"/>
    </source>
</evidence>
<keyword evidence="11" id="KW-1185">Reference proteome</keyword>
<dbReference type="Proteomes" id="UP000800200">
    <property type="component" value="Unassembled WGS sequence"/>
</dbReference>
<dbReference type="GO" id="GO:0016020">
    <property type="term" value="C:membrane"/>
    <property type="evidence" value="ECO:0007669"/>
    <property type="project" value="UniProtKB-SubCell"/>
</dbReference>
<dbReference type="InterPro" id="IPR050360">
    <property type="entry name" value="MFS_Sugar_Transporters"/>
</dbReference>
<dbReference type="PANTHER" id="PTHR48022:SF2">
    <property type="entry name" value="PLASTIDIC GLUCOSE TRANSPORTER 4"/>
    <property type="match status" value="1"/>
</dbReference>
<dbReference type="NCBIfam" id="TIGR00879">
    <property type="entry name" value="SP"/>
    <property type="match status" value="1"/>
</dbReference>
<feature type="transmembrane region" description="Helical" evidence="8">
    <location>
        <begin position="278"/>
        <end position="299"/>
    </location>
</feature>
<dbReference type="PROSITE" id="PS00217">
    <property type="entry name" value="SUGAR_TRANSPORT_2"/>
    <property type="match status" value="1"/>
</dbReference>
<feature type="transmembrane region" description="Helical" evidence="8">
    <location>
        <begin position="311"/>
        <end position="334"/>
    </location>
</feature>
<dbReference type="InterPro" id="IPR005828">
    <property type="entry name" value="MFS_sugar_transport-like"/>
</dbReference>
<dbReference type="OrthoDB" id="5399138at2759"/>
<dbReference type="Gene3D" id="1.20.1250.20">
    <property type="entry name" value="MFS general substrate transporter like domains"/>
    <property type="match status" value="1"/>
</dbReference>
<proteinExistence type="inferred from homology"/>
<dbReference type="GO" id="GO:0005351">
    <property type="term" value="F:carbohydrate:proton symporter activity"/>
    <property type="evidence" value="ECO:0007669"/>
    <property type="project" value="TreeGrafter"/>
</dbReference>
<reference evidence="10" key="1">
    <citation type="journal article" date="2020" name="Stud. Mycol.">
        <title>101 Dothideomycetes genomes: a test case for predicting lifestyles and emergence of pathogens.</title>
        <authorList>
            <person name="Haridas S."/>
            <person name="Albert R."/>
            <person name="Binder M."/>
            <person name="Bloem J."/>
            <person name="Labutti K."/>
            <person name="Salamov A."/>
            <person name="Andreopoulos B."/>
            <person name="Baker S."/>
            <person name="Barry K."/>
            <person name="Bills G."/>
            <person name="Bluhm B."/>
            <person name="Cannon C."/>
            <person name="Castanera R."/>
            <person name="Culley D."/>
            <person name="Daum C."/>
            <person name="Ezra D."/>
            <person name="Gonzalez J."/>
            <person name="Henrissat B."/>
            <person name="Kuo A."/>
            <person name="Liang C."/>
            <person name="Lipzen A."/>
            <person name="Lutzoni F."/>
            <person name="Magnuson J."/>
            <person name="Mondo S."/>
            <person name="Nolan M."/>
            <person name="Ohm R."/>
            <person name="Pangilinan J."/>
            <person name="Park H.-J."/>
            <person name="Ramirez L."/>
            <person name="Alfaro M."/>
            <person name="Sun H."/>
            <person name="Tritt A."/>
            <person name="Yoshinaga Y."/>
            <person name="Zwiers L.-H."/>
            <person name="Turgeon B."/>
            <person name="Goodwin S."/>
            <person name="Spatafora J."/>
            <person name="Crous P."/>
            <person name="Grigoriev I."/>
        </authorList>
    </citation>
    <scope>NUCLEOTIDE SEQUENCE</scope>
    <source>
        <strain evidence="10">CBS 207.26</strain>
    </source>
</reference>
<evidence type="ECO:0000256" key="6">
    <source>
        <dbReference type="ARBA" id="ARBA00023136"/>
    </source>
</evidence>
<feature type="transmembrane region" description="Helical" evidence="8">
    <location>
        <begin position="343"/>
        <end position="364"/>
    </location>
</feature>
<dbReference type="Pfam" id="PF00083">
    <property type="entry name" value="Sugar_tr"/>
    <property type="match status" value="1"/>
</dbReference>
<dbReference type="SUPFAM" id="SSF103473">
    <property type="entry name" value="MFS general substrate transporter"/>
    <property type="match status" value="1"/>
</dbReference>
<dbReference type="InterPro" id="IPR020846">
    <property type="entry name" value="MFS_dom"/>
</dbReference>
<accession>A0A6A6DC86</accession>
<evidence type="ECO:0000256" key="1">
    <source>
        <dbReference type="ARBA" id="ARBA00004141"/>
    </source>
</evidence>
<feature type="transmembrane region" description="Helical" evidence="8">
    <location>
        <begin position="444"/>
        <end position="462"/>
    </location>
</feature>
<dbReference type="EMBL" id="ML994738">
    <property type="protein sequence ID" value="KAF2175256.1"/>
    <property type="molecule type" value="Genomic_DNA"/>
</dbReference>
<comment type="similarity">
    <text evidence="2 7">Belongs to the major facilitator superfamily. Sugar transporter (TC 2.A.1.1) family.</text>
</comment>
<keyword evidence="4 8" id="KW-0812">Transmembrane</keyword>
<evidence type="ECO:0000256" key="2">
    <source>
        <dbReference type="ARBA" id="ARBA00010992"/>
    </source>
</evidence>
<dbReference type="FunFam" id="1.20.1250.20:FF:000134">
    <property type="entry name" value="MFS sugar transporter protein"/>
    <property type="match status" value="1"/>
</dbReference>
<name>A0A6A6DC86_9PEZI</name>
<protein>
    <submittedName>
        <fullName evidence="10">General substrate transporter</fullName>
    </submittedName>
</protein>
<dbReference type="PROSITE" id="PS00216">
    <property type="entry name" value="SUGAR_TRANSPORT_1"/>
    <property type="match status" value="1"/>
</dbReference>